<dbReference type="GO" id="GO:0006508">
    <property type="term" value="P:proteolysis"/>
    <property type="evidence" value="ECO:0007669"/>
    <property type="project" value="UniProtKB-KW"/>
</dbReference>
<dbReference type="PANTHER" id="PTHR47966:SF74">
    <property type="entry name" value="AGR407CP"/>
    <property type="match status" value="1"/>
</dbReference>
<dbReference type="InterPro" id="IPR034164">
    <property type="entry name" value="Pepsin-like_dom"/>
</dbReference>
<evidence type="ECO:0000256" key="3">
    <source>
        <dbReference type="RuleBase" id="RU000454"/>
    </source>
</evidence>
<proteinExistence type="inferred from homology"/>
<feature type="domain" description="Peptidase A1" evidence="4">
    <location>
        <begin position="1"/>
        <end position="316"/>
    </location>
</feature>
<dbReference type="GO" id="GO:0004190">
    <property type="term" value="F:aspartic-type endopeptidase activity"/>
    <property type="evidence" value="ECO:0007669"/>
    <property type="project" value="UniProtKB-KW"/>
</dbReference>
<dbReference type="OrthoDB" id="660550at2759"/>
<dbReference type="InterPro" id="IPR001969">
    <property type="entry name" value="Aspartic_peptidase_AS"/>
</dbReference>
<dbReference type="CDD" id="cd05471">
    <property type="entry name" value="pepsin_like"/>
    <property type="match status" value="1"/>
</dbReference>
<evidence type="ECO:0000256" key="2">
    <source>
        <dbReference type="ARBA" id="ARBA00022750"/>
    </source>
</evidence>
<evidence type="ECO:0000313" key="5">
    <source>
        <dbReference type="EMBL" id="EMD38755.1"/>
    </source>
</evidence>
<dbReference type="PROSITE" id="PS00141">
    <property type="entry name" value="ASP_PROTEASE"/>
    <property type="match status" value="1"/>
</dbReference>
<keyword evidence="3" id="KW-0378">Hydrolase</keyword>
<reference evidence="5 6" key="1">
    <citation type="journal article" date="2012" name="Proc. Natl. Acad. Sci. U.S.A.">
        <title>Comparative genomics of Ceriporiopsis subvermispora and Phanerochaete chrysosporium provide insight into selective ligninolysis.</title>
        <authorList>
            <person name="Fernandez-Fueyo E."/>
            <person name="Ruiz-Duenas F.J."/>
            <person name="Ferreira P."/>
            <person name="Floudas D."/>
            <person name="Hibbett D.S."/>
            <person name="Canessa P."/>
            <person name="Larrondo L.F."/>
            <person name="James T.Y."/>
            <person name="Seelenfreund D."/>
            <person name="Lobos S."/>
            <person name="Polanco R."/>
            <person name="Tello M."/>
            <person name="Honda Y."/>
            <person name="Watanabe T."/>
            <person name="Watanabe T."/>
            <person name="Ryu J.S."/>
            <person name="Kubicek C.P."/>
            <person name="Schmoll M."/>
            <person name="Gaskell J."/>
            <person name="Hammel K.E."/>
            <person name="St John F.J."/>
            <person name="Vanden Wymelenberg A."/>
            <person name="Sabat G."/>
            <person name="Splinter BonDurant S."/>
            <person name="Syed K."/>
            <person name="Yadav J.S."/>
            <person name="Doddapaneni H."/>
            <person name="Subramanian V."/>
            <person name="Lavin J.L."/>
            <person name="Oguiza J.A."/>
            <person name="Perez G."/>
            <person name="Pisabarro A.G."/>
            <person name="Ramirez L."/>
            <person name="Santoyo F."/>
            <person name="Master E."/>
            <person name="Coutinho P.M."/>
            <person name="Henrissat B."/>
            <person name="Lombard V."/>
            <person name="Magnuson J.K."/>
            <person name="Kuees U."/>
            <person name="Hori C."/>
            <person name="Igarashi K."/>
            <person name="Samejima M."/>
            <person name="Held B.W."/>
            <person name="Barry K.W."/>
            <person name="LaButti K.M."/>
            <person name="Lapidus A."/>
            <person name="Lindquist E.A."/>
            <person name="Lucas S.M."/>
            <person name="Riley R."/>
            <person name="Salamov A.A."/>
            <person name="Hoffmeister D."/>
            <person name="Schwenk D."/>
            <person name="Hadar Y."/>
            <person name="Yarden O."/>
            <person name="de Vries R.P."/>
            <person name="Wiebenga A."/>
            <person name="Stenlid J."/>
            <person name="Eastwood D."/>
            <person name="Grigoriev I.V."/>
            <person name="Berka R.M."/>
            <person name="Blanchette R.A."/>
            <person name="Kersten P."/>
            <person name="Martinez A.T."/>
            <person name="Vicuna R."/>
            <person name="Cullen D."/>
        </authorList>
    </citation>
    <scope>NUCLEOTIDE SEQUENCE [LARGE SCALE GENOMIC DNA]</scope>
    <source>
        <strain evidence="5 6">B</strain>
    </source>
</reference>
<dbReference type="InterPro" id="IPR021109">
    <property type="entry name" value="Peptidase_aspartic_dom_sf"/>
</dbReference>
<dbReference type="PROSITE" id="PS51767">
    <property type="entry name" value="PEPTIDASE_A1"/>
    <property type="match status" value="1"/>
</dbReference>
<sequence>MHNFTFTPHEDSLIVDTGSSNTWVGANKSYAVTSTSISTQRSVGDNYNIGSFVGSEFLDDVVLAPGAIIHNMSLAVATFAEGFDGADGILGLGPTALTEDTFDNNGTETIPTITDTAFAQHIIGSKIVGISFQPSQTFFDKTGELDFGAADPAKFIDPLSYVPITSVSPSTFFVGINQSTTYGSAGTVILNNTAGVIDTGCSLLLLASDAFERYMEATNSTYDDTTGLLALPAEQFGSLESLFFTVGNTTYEWTADAQIWPRSQNSLIGGTDDNVYITIASDGTPSGTGRDFTLGLVWLERFYVVYDSANNQVGLANTQYTNSTINSQ</sequence>
<evidence type="ECO:0000313" key="6">
    <source>
        <dbReference type="Proteomes" id="UP000016930"/>
    </source>
</evidence>
<dbReference type="AlphaFoldDB" id="M2R2I7"/>
<dbReference type="Gene3D" id="2.40.70.10">
    <property type="entry name" value="Acid Proteases"/>
    <property type="match status" value="2"/>
</dbReference>
<name>M2R2I7_CERS8</name>
<dbReference type="InterPro" id="IPR033121">
    <property type="entry name" value="PEPTIDASE_A1"/>
</dbReference>
<gene>
    <name evidence="5" type="ORF">CERSUDRAFT_47733</name>
</gene>
<keyword evidence="3" id="KW-0645">Protease</keyword>
<dbReference type="PANTHER" id="PTHR47966">
    <property type="entry name" value="BETA-SITE APP-CLEAVING ENZYME, ISOFORM A-RELATED"/>
    <property type="match status" value="1"/>
</dbReference>
<dbReference type="Pfam" id="PF00026">
    <property type="entry name" value="Asp"/>
    <property type="match status" value="1"/>
</dbReference>
<dbReference type="InterPro" id="IPR001461">
    <property type="entry name" value="Aspartic_peptidase_A1"/>
</dbReference>
<dbReference type="Proteomes" id="UP000016930">
    <property type="component" value="Unassembled WGS sequence"/>
</dbReference>
<dbReference type="SUPFAM" id="SSF50630">
    <property type="entry name" value="Acid proteases"/>
    <property type="match status" value="1"/>
</dbReference>
<organism evidence="5 6">
    <name type="scientific">Ceriporiopsis subvermispora (strain B)</name>
    <name type="common">White-rot fungus</name>
    <name type="synonym">Gelatoporia subvermispora</name>
    <dbReference type="NCBI Taxonomy" id="914234"/>
    <lineage>
        <taxon>Eukaryota</taxon>
        <taxon>Fungi</taxon>
        <taxon>Dikarya</taxon>
        <taxon>Basidiomycota</taxon>
        <taxon>Agaricomycotina</taxon>
        <taxon>Agaricomycetes</taxon>
        <taxon>Polyporales</taxon>
        <taxon>Gelatoporiaceae</taxon>
        <taxon>Gelatoporia</taxon>
    </lineage>
</organism>
<dbReference type="EMBL" id="KB445794">
    <property type="protein sequence ID" value="EMD38755.1"/>
    <property type="molecule type" value="Genomic_DNA"/>
</dbReference>
<evidence type="ECO:0000259" key="4">
    <source>
        <dbReference type="PROSITE" id="PS51767"/>
    </source>
</evidence>
<keyword evidence="6" id="KW-1185">Reference proteome</keyword>
<keyword evidence="2 3" id="KW-0064">Aspartyl protease</keyword>
<protein>
    <recommendedName>
        <fullName evidence="4">Peptidase A1 domain-containing protein</fullName>
    </recommendedName>
</protein>
<comment type="similarity">
    <text evidence="1 3">Belongs to the peptidase A1 family.</text>
</comment>
<evidence type="ECO:0000256" key="1">
    <source>
        <dbReference type="ARBA" id="ARBA00007447"/>
    </source>
</evidence>
<dbReference type="STRING" id="914234.M2R2I7"/>
<dbReference type="MEROPS" id="A01.019"/>
<accession>M2R2I7</accession>
<dbReference type="HOGENOM" id="CLU_038846_0_0_1"/>
<dbReference type="PRINTS" id="PR00792">
    <property type="entry name" value="PEPSIN"/>
</dbReference>